<organism evidence="2 3">
    <name type="scientific">Micromonospora inositola</name>
    <dbReference type="NCBI Taxonomy" id="47865"/>
    <lineage>
        <taxon>Bacteria</taxon>
        <taxon>Bacillati</taxon>
        <taxon>Actinomycetota</taxon>
        <taxon>Actinomycetes</taxon>
        <taxon>Micromonosporales</taxon>
        <taxon>Micromonosporaceae</taxon>
        <taxon>Micromonospora</taxon>
    </lineage>
</organism>
<protein>
    <submittedName>
        <fullName evidence="2">Uncharacterized protein</fullName>
    </submittedName>
</protein>
<evidence type="ECO:0000313" key="2">
    <source>
        <dbReference type="EMBL" id="SCG66151.1"/>
    </source>
</evidence>
<dbReference type="EMBL" id="LT607754">
    <property type="protein sequence ID" value="SCG66151.1"/>
    <property type="molecule type" value="Genomic_DNA"/>
</dbReference>
<evidence type="ECO:0000256" key="1">
    <source>
        <dbReference type="SAM" id="SignalP"/>
    </source>
</evidence>
<reference evidence="3" key="1">
    <citation type="submission" date="2016-06" db="EMBL/GenBank/DDBJ databases">
        <authorList>
            <person name="Varghese N."/>
            <person name="Submissions Spin"/>
        </authorList>
    </citation>
    <scope>NUCLEOTIDE SEQUENCE [LARGE SCALE GENOMIC DNA]</scope>
    <source>
        <strain evidence="3">DSM 43819</strain>
    </source>
</reference>
<keyword evidence="1" id="KW-0732">Signal</keyword>
<dbReference type="Proteomes" id="UP000198221">
    <property type="component" value="Chromosome I"/>
</dbReference>
<accession>A0A1C5J794</accession>
<dbReference type="RefSeq" id="WP_157746405.1">
    <property type="nucleotide sequence ID" value="NZ_LT607754.1"/>
</dbReference>
<feature type="signal peptide" evidence="1">
    <location>
        <begin position="1"/>
        <end position="35"/>
    </location>
</feature>
<name>A0A1C5J794_9ACTN</name>
<feature type="chain" id="PRO_5039684040" evidence="1">
    <location>
        <begin position="36"/>
        <end position="131"/>
    </location>
</feature>
<sequence>MRSQRQVRYFAVTEACLAVAAVVVGLALGPPQASSAEPVKASVTRCDLSTQGAAQVTYTVTNADRVTHGYRVELSVATDTAPLGWGISLVNRVEPGVTATAHAMLPVTGSQAEARCTARARTNDGRSGHHG</sequence>
<keyword evidence="3" id="KW-1185">Reference proteome</keyword>
<evidence type="ECO:0000313" key="3">
    <source>
        <dbReference type="Proteomes" id="UP000198221"/>
    </source>
</evidence>
<proteinExistence type="predicted"/>
<dbReference type="AlphaFoldDB" id="A0A1C5J794"/>
<gene>
    <name evidence="2" type="ORF">GA0070613_4110</name>
</gene>